<dbReference type="AlphaFoldDB" id="A0AAN7UH43"/>
<dbReference type="InterPro" id="IPR000719">
    <property type="entry name" value="Prot_kinase_dom"/>
</dbReference>
<gene>
    <name evidence="2" type="ORF">RRF57_008064</name>
</gene>
<name>A0AAN7UH43_9PEZI</name>
<comment type="caution">
    <text evidence="2">The sequence shown here is derived from an EMBL/GenBank/DDBJ whole genome shotgun (WGS) entry which is preliminary data.</text>
</comment>
<dbReference type="EMBL" id="JAWHQM010000024">
    <property type="protein sequence ID" value="KAK5632350.1"/>
    <property type="molecule type" value="Genomic_DNA"/>
</dbReference>
<accession>A0AAN7UH43</accession>
<feature type="domain" description="Protein kinase" evidence="1">
    <location>
        <begin position="1"/>
        <end position="130"/>
    </location>
</feature>
<dbReference type="GO" id="GO:0005524">
    <property type="term" value="F:ATP binding"/>
    <property type="evidence" value="ECO:0007669"/>
    <property type="project" value="InterPro"/>
</dbReference>
<dbReference type="InterPro" id="IPR011009">
    <property type="entry name" value="Kinase-like_dom_sf"/>
</dbReference>
<evidence type="ECO:0000313" key="2">
    <source>
        <dbReference type="EMBL" id="KAK5632350.1"/>
    </source>
</evidence>
<protein>
    <recommendedName>
        <fullName evidence="1">Protein kinase domain-containing protein</fullName>
    </recommendedName>
</protein>
<proteinExistence type="predicted"/>
<dbReference type="Gene3D" id="1.10.510.10">
    <property type="entry name" value="Transferase(Phosphotransferase) domain 1"/>
    <property type="match status" value="1"/>
</dbReference>
<dbReference type="SUPFAM" id="SSF56112">
    <property type="entry name" value="Protein kinase-like (PK-like)"/>
    <property type="match status" value="1"/>
</dbReference>
<dbReference type="PROSITE" id="PS50011">
    <property type="entry name" value="PROTEIN_KINASE_DOM"/>
    <property type="match status" value="1"/>
</dbReference>
<dbReference type="GO" id="GO:0004672">
    <property type="term" value="F:protein kinase activity"/>
    <property type="evidence" value="ECO:0007669"/>
    <property type="project" value="InterPro"/>
</dbReference>
<organism evidence="2 3">
    <name type="scientific">Xylaria bambusicola</name>
    <dbReference type="NCBI Taxonomy" id="326684"/>
    <lineage>
        <taxon>Eukaryota</taxon>
        <taxon>Fungi</taxon>
        <taxon>Dikarya</taxon>
        <taxon>Ascomycota</taxon>
        <taxon>Pezizomycotina</taxon>
        <taxon>Sordariomycetes</taxon>
        <taxon>Xylariomycetidae</taxon>
        <taxon>Xylariales</taxon>
        <taxon>Xylariaceae</taxon>
        <taxon>Xylaria</taxon>
    </lineage>
</organism>
<sequence length="176" mass="20195">MVVMFGGLDQHEKEHRVVPIAKLIDLGEANERPIVSVRLTCDLSRPNIGRRNKGIDKNLLDIGVLMANLISNTRGFVISCQRSIMNPNIHRHLDQDLRLLVQRCLAVNPENRPRLEELIELVGRENSPFFRDENYYRRDIRQGAINPEEMLETDVALYTIVQKYLLDVDTPPSAVI</sequence>
<reference evidence="2 3" key="1">
    <citation type="submission" date="2023-10" db="EMBL/GenBank/DDBJ databases">
        <title>Draft genome sequence of Xylaria bambusicola isolate GMP-LS, the root and basal stem rot pathogen of sugarcane in Indonesia.</title>
        <authorList>
            <person name="Selvaraj P."/>
            <person name="Muralishankar V."/>
            <person name="Muruganantham S."/>
            <person name="Sp S."/>
            <person name="Haryani S."/>
            <person name="Lau K.J.X."/>
            <person name="Naqvi N.I."/>
        </authorList>
    </citation>
    <scope>NUCLEOTIDE SEQUENCE [LARGE SCALE GENOMIC DNA]</scope>
    <source>
        <strain evidence="2">GMP-LS</strain>
    </source>
</reference>
<evidence type="ECO:0000259" key="1">
    <source>
        <dbReference type="PROSITE" id="PS50011"/>
    </source>
</evidence>
<evidence type="ECO:0000313" key="3">
    <source>
        <dbReference type="Proteomes" id="UP001305414"/>
    </source>
</evidence>
<dbReference type="Proteomes" id="UP001305414">
    <property type="component" value="Unassembled WGS sequence"/>
</dbReference>
<keyword evidence="3" id="KW-1185">Reference proteome</keyword>